<feature type="transmembrane region" description="Helical" evidence="2">
    <location>
        <begin position="588"/>
        <end position="609"/>
    </location>
</feature>
<sequence length="612" mass="67835">MANFIRPSTPRNWADDDDDDWCLEEHQQKHGSDITYNTDEATSPQSIANSTEQLATAEVNTRPSIYKWAYDDDEEDGEDEDDWTPEEYVEKYGNDITFTTDQISSPQPAPFTPPSSPPANDDQPSTTELEATGAFETPPAVENQDDTQYQYIPECYCLNYMSDYEEYQRTGNKPSVWYRSMAKNEICCDRPAYAELSDRPGVRENYAYIWRAVKVAAGGYKLGTNWVYKPSSLRNDVRFDDQDAVQVTAAKGNDQIQDLVTIGERADSPVDSETSCSTMPTSPELSDDEDQPNKVDAATDICFKHQPIASTVEEIAYDDENVSDLDTVSQLIESFVQDVSHDTPDKADQYFLDSDLMGYDDVSIDDKEPQETEADITDLNEDNYMSEPTLEIIDIATDLKNAPSTAIDSMNTNLDGDQPDLDDIPPLGSINPAPLETQINCAISSIEDQDSGSIGHENEKDDNTFNVNMEYLTDAPEETNLLENTTNMTSLTITQVNIHKGAARTLPPLRSIRDFYSIAKSSNLYTEDVRTMDEDLDTDDELDDLYFAAFGSTFTSQGNKKGTPTPASPNAPESAGWSSMSCVPWQGAGIFSTASLIGAAAVLGGIYLARHK</sequence>
<feature type="region of interest" description="Disordered" evidence="1">
    <location>
        <begin position="99"/>
        <end position="127"/>
    </location>
</feature>
<dbReference type="Proteomes" id="UP000799428">
    <property type="component" value="Unassembled WGS sequence"/>
</dbReference>
<keyword evidence="4" id="KW-1185">Reference proteome</keyword>
<gene>
    <name evidence="3" type="ORF">K504DRAFT_491689</name>
</gene>
<organism evidence="3 4">
    <name type="scientific">Pleomassaria siparia CBS 279.74</name>
    <dbReference type="NCBI Taxonomy" id="1314801"/>
    <lineage>
        <taxon>Eukaryota</taxon>
        <taxon>Fungi</taxon>
        <taxon>Dikarya</taxon>
        <taxon>Ascomycota</taxon>
        <taxon>Pezizomycotina</taxon>
        <taxon>Dothideomycetes</taxon>
        <taxon>Pleosporomycetidae</taxon>
        <taxon>Pleosporales</taxon>
        <taxon>Pleomassariaceae</taxon>
        <taxon>Pleomassaria</taxon>
    </lineage>
</organism>
<name>A0A6G1K872_9PLEO</name>
<reference evidence="3" key="1">
    <citation type="journal article" date="2020" name="Stud. Mycol.">
        <title>101 Dothideomycetes genomes: a test case for predicting lifestyles and emergence of pathogens.</title>
        <authorList>
            <person name="Haridas S."/>
            <person name="Albert R."/>
            <person name="Binder M."/>
            <person name="Bloem J."/>
            <person name="Labutti K."/>
            <person name="Salamov A."/>
            <person name="Andreopoulos B."/>
            <person name="Baker S."/>
            <person name="Barry K."/>
            <person name="Bills G."/>
            <person name="Bluhm B."/>
            <person name="Cannon C."/>
            <person name="Castanera R."/>
            <person name="Culley D."/>
            <person name="Daum C."/>
            <person name="Ezra D."/>
            <person name="Gonzalez J."/>
            <person name="Henrissat B."/>
            <person name="Kuo A."/>
            <person name="Liang C."/>
            <person name="Lipzen A."/>
            <person name="Lutzoni F."/>
            <person name="Magnuson J."/>
            <person name="Mondo S."/>
            <person name="Nolan M."/>
            <person name="Ohm R."/>
            <person name="Pangilinan J."/>
            <person name="Park H.-J."/>
            <person name="Ramirez L."/>
            <person name="Alfaro M."/>
            <person name="Sun H."/>
            <person name="Tritt A."/>
            <person name="Yoshinaga Y."/>
            <person name="Zwiers L.-H."/>
            <person name="Turgeon B."/>
            <person name="Goodwin S."/>
            <person name="Spatafora J."/>
            <person name="Crous P."/>
            <person name="Grigoriev I."/>
        </authorList>
    </citation>
    <scope>NUCLEOTIDE SEQUENCE</scope>
    <source>
        <strain evidence="3">CBS 279.74</strain>
    </source>
</reference>
<protein>
    <submittedName>
        <fullName evidence="3">Uncharacterized protein</fullName>
    </submittedName>
</protein>
<feature type="compositionally biased region" description="Acidic residues" evidence="1">
    <location>
        <begin position="71"/>
        <end position="85"/>
    </location>
</feature>
<keyword evidence="2" id="KW-1133">Transmembrane helix</keyword>
<evidence type="ECO:0000256" key="2">
    <source>
        <dbReference type="SAM" id="Phobius"/>
    </source>
</evidence>
<evidence type="ECO:0000256" key="1">
    <source>
        <dbReference type="SAM" id="MobiDB-lite"/>
    </source>
</evidence>
<dbReference type="AlphaFoldDB" id="A0A6G1K872"/>
<dbReference type="EMBL" id="MU005771">
    <property type="protein sequence ID" value="KAF2709086.1"/>
    <property type="molecule type" value="Genomic_DNA"/>
</dbReference>
<feature type="region of interest" description="Disordered" evidence="1">
    <location>
        <begin position="557"/>
        <end position="576"/>
    </location>
</feature>
<feature type="compositionally biased region" description="Pro residues" evidence="1">
    <location>
        <begin position="107"/>
        <end position="117"/>
    </location>
</feature>
<evidence type="ECO:0000313" key="4">
    <source>
        <dbReference type="Proteomes" id="UP000799428"/>
    </source>
</evidence>
<evidence type="ECO:0000313" key="3">
    <source>
        <dbReference type="EMBL" id="KAF2709086.1"/>
    </source>
</evidence>
<proteinExistence type="predicted"/>
<feature type="region of interest" description="Disordered" evidence="1">
    <location>
        <begin position="265"/>
        <end position="293"/>
    </location>
</feature>
<feature type="compositionally biased region" description="Polar residues" evidence="1">
    <location>
        <begin position="34"/>
        <end position="63"/>
    </location>
</feature>
<keyword evidence="2" id="KW-0472">Membrane</keyword>
<accession>A0A6G1K872</accession>
<keyword evidence="2" id="KW-0812">Transmembrane</keyword>
<feature type="compositionally biased region" description="Polar residues" evidence="1">
    <location>
        <begin position="271"/>
        <end position="284"/>
    </location>
</feature>
<feature type="region of interest" description="Disordered" evidence="1">
    <location>
        <begin position="26"/>
        <end position="85"/>
    </location>
</feature>